<dbReference type="InterPro" id="IPR012388">
    <property type="entry name" value="CABLES1/2"/>
</dbReference>
<gene>
    <name evidence="2" type="ORF">J1605_001796</name>
</gene>
<dbReference type="GO" id="GO:0051726">
    <property type="term" value="P:regulation of cell cycle"/>
    <property type="evidence" value="ECO:0007669"/>
    <property type="project" value="InterPro"/>
</dbReference>
<name>A0AB34I1J8_ESCRO</name>
<evidence type="ECO:0000313" key="2">
    <source>
        <dbReference type="EMBL" id="KAJ8796986.1"/>
    </source>
</evidence>
<keyword evidence="3" id="KW-1185">Reference proteome</keyword>
<dbReference type="PANTHER" id="PTHR22896">
    <property type="entry name" value="CDK5 AND ABL1 ENZYME SUBSTRATE 1"/>
    <property type="match status" value="1"/>
</dbReference>
<organism evidence="2 3">
    <name type="scientific">Eschrichtius robustus</name>
    <name type="common">California gray whale</name>
    <name type="synonym">Eschrichtius gibbosus</name>
    <dbReference type="NCBI Taxonomy" id="9764"/>
    <lineage>
        <taxon>Eukaryota</taxon>
        <taxon>Metazoa</taxon>
        <taxon>Chordata</taxon>
        <taxon>Craniata</taxon>
        <taxon>Vertebrata</taxon>
        <taxon>Euteleostomi</taxon>
        <taxon>Mammalia</taxon>
        <taxon>Eutheria</taxon>
        <taxon>Laurasiatheria</taxon>
        <taxon>Artiodactyla</taxon>
        <taxon>Whippomorpha</taxon>
        <taxon>Cetacea</taxon>
        <taxon>Mysticeti</taxon>
        <taxon>Eschrichtiidae</taxon>
        <taxon>Eschrichtius</taxon>
    </lineage>
</organism>
<feature type="compositionally biased region" description="Acidic residues" evidence="1">
    <location>
        <begin position="57"/>
        <end position="69"/>
    </location>
</feature>
<proteinExistence type="predicted"/>
<dbReference type="Proteomes" id="UP001159641">
    <property type="component" value="Unassembled WGS sequence"/>
</dbReference>
<dbReference type="AlphaFoldDB" id="A0AB34I1J8"/>
<accession>A0AB34I1J8</accession>
<dbReference type="PANTHER" id="PTHR22896:SF3">
    <property type="entry name" value="CDK5 AND ABL1 ENZYME SUBSTRATE 2"/>
    <property type="match status" value="1"/>
</dbReference>
<evidence type="ECO:0000313" key="3">
    <source>
        <dbReference type="Proteomes" id="UP001159641"/>
    </source>
</evidence>
<protein>
    <submittedName>
        <fullName evidence="2">Uncharacterized protein</fullName>
    </submittedName>
</protein>
<evidence type="ECO:0000256" key="1">
    <source>
        <dbReference type="SAM" id="MobiDB-lite"/>
    </source>
</evidence>
<reference evidence="2 3" key="1">
    <citation type="submission" date="2022-11" db="EMBL/GenBank/DDBJ databases">
        <title>Whole genome sequence of Eschrichtius robustus ER-17-0199.</title>
        <authorList>
            <person name="Bruniche-Olsen A."/>
            <person name="Black A.N."/>
            <person name="Fields C.J."/>
            <person name="Walden K."/>
            <person name="Dewoody J.A."/>
        </authorList>
    </citation>
    <scope>NUCLEOTIDE SEQUENCE [LARGE SCALE GENOMIC DNA]</scope>
    <source>
        <strain evidence="2">ER-17-0199</strain>
        <tissue evidence="2">Blubber</tissue>
    </source>
</reference>
<dbReference type="EMBL" id="JAIQCJ010000270">
    <property type="protein sequence ID" value="KAJ8796986.1"/>
    <property type="molecule type" value="Genomic_DNA"/>
</dbReference>
<feature type="region of interest" description="Disordered" evidence="1">
    <location>
        <begin position="41"/>
        <end position="69"/>
    </location>
</feature>
<sequence>MRDVELVPECVLEPVTVSMAYLYFEKLVLQDKHNKQNCKLLKKQQMEEQGKNPTDQTNEEEVDSLPEKE</sequence>
<comment type="caution">
    <text evidence="2">The sequence shown here is derived from an EMBL/GenBank/DDBJ whole genome shotgun (WGS) entry which is preliminary data.</text>
</comment>